<sequence length="374" mass="41952">MVPQSVLRLEEDIWSVSIAQRMSWAAHRATTRPEDEAYCLMGIFDINMPTLYGEGRNAFRRLQEEIMRKSIDTSLFAWSVRPWDRTSGEIVASWPGDDHLEYDELSLLAPGPARYLFSSRGPLPSSWVFSLCFVGSRPKSLSVSHKPFQPVSIPTFEITPYGIHARIPVVYIRNVAIAILFVSDSRAGLLGLFLHKCKGAADPLRPLFHTCVLSGGWARRLVSISGLLERWPQYRGQFSSAPWRDIYFVHIPSRPRTTGRLLVKRGRSAAFHIPQRLLSKRFKAGFGLSIPRDLRFPWLGHPPVTFALHIRDGRTHVVVQLVWGSDLQVPARPEPRGFGPASDGRGLVKPQAGPPGRLRPSPRLGPAWAAAFVD</sequence>
<dbReference type="EMBL" id="ML211236">
    <property type="protein sequence ID" value="TFK85735.1"/>
    <property type="molecule type" value="Genomic_DNA"/>
</dbReference>
<evidence type="ECO:0000259" key="2">
    <source>
        <dbReference type="Pfam" id="PF26640"/>
    </source>
</evidence>
<accession>A0A5C3P7T6</accession>
<dbReference type="Proteomes" id="UP000308197">
    <property type="component" value="Unassembled WGS sequence"/>
</dbReference>
<gene>
    <name evidence="3" type="ORF">K466DRAFT_600914</name>
</gene>
<dbReference type="AlphaFoldDB" id="A0A5C3P7T6"/>
<feature type="compositionally biased region" description="Low complexity" evidence="1">
    <location>
        <begin position="354"/>
        <end position="364"/>
    </location>
</feature>
<feature type="region of interest" description="Disordered" evidence="1">
    <location>
        <begin position="333"/>
        <end position="364"/>
    </location>
</feature>
<dbReference type="PANTHER" id="PTHR10622:SF10">
    <property type="entry name" value="HET DOMAIN-CONTAINING PROTEIN"/>
    <property type="match status" value="1"/>
</dbReference>
<protein>
    <recommendedName>
        <fullName evidence="2">DUF8212 domain-containing protein</fullName>
    </recommendedName>
</protein>
<reference evidence="3 4" key="1">
    <citation type="journal article" date="2019" name="Nat. Ecol. Evol.">
        <title>Megaphylogeny resolves global patterns of mushroom evolution.</title>
        <authorList>
            <person name="Varga T."/>
            <person name="Krizsan K."/>
            <person name="Foldi C."/>
            <person name="Dima B."/>
            <person name="Sanchez-Garcia M."/>
            <person name="Sanchez-Ramirez S."/>
            <person name="Szollosi G.J."/>
            <person name="Szarkandi J.G."/>
            <person name="Papp V."/>
            <person name="Albert L."/>
            <person name="Andreopoulos W."/>
            <person name="Angelini C."/>
            <person name="Antonin V."/>
            <person name="Barry K.W."/>
            <person name="Bougher N.L."/>
            <person name="Buchanan P."/>
            <person name="Buyck B."/>
            <person name="Bense V."/>
            <person name="Catcheside P."/>
            <person name="Chovatia M."/>
            <person name="Cooper J."/>
            <person name="Damon W."/>
            <person name="Desjardin D."/>
            <person name="Finy P."/>
            <person name="Geml J."/>
            <person name="Haridas S."/>
            <person name="Hughes K."/>
            <person name="Justo A."/>
            <person name="Karasinski D."/>
            <person name="Kautmanova I."/>
            <person name="Kiss B."/>
            <person name="Kocsube S."/>
            <person name="Kotiranta H."/>
            <person name="LaButti K.M."/>
            <person name="Lechner B.E."/>
            <person name="Liimatainen K."/>
            <person name="Lipzen A."/>
            <person name="Lukacs Z."/>
            <person name="Mihaltcheva S."/>
            <person name="Morgado L.N."/>
            <person name="Niskanen T."/>
            <person name="Noordeloos M.E."/>
            <person name="Ohm R.A."/>
            <person name="Ortiz-Santana B."/>
            <person name="Ovrebo C."/>
            <person name="Racz N."/>
            <person name="Riley R."/>
            <person name="Savchenko A."/>
            <person name="Shiryaev A."/>
            <person name="Soop K."/>
            <person name="Spirin V."/>
            <person name="Szebenyi C."/>
            <person name="Tomsovsky M."/>
            <person name="Tulloss R.E."/>
            <person name="Uehling J."/>
            <person name="Grigoriev I.V."/>
            <person name="Vagvolgyi C."/>
            <person name="Papp T."/>
            <person name="Martin F.M."/>
            <person name="Miettinen O."/>
            <person name="Hibbett D.S."/>
            <person name="Nagy L.G."/>
        </authorList>
    </citation>
    <scope>NUCLEOTIDE SEQUENCE [LARGE SCALE GENOMIC DNA]</scope>
    <source>
        <strain evidence="3 4">HHB13444</strain>
    </source>
</reference>
<dbReference type="PANTHER" id="PTHR10622">
    <property type="entry name" value="HET DOMAIN-CONTAINING PROTEIN"/>
    <property type="match status" value="1"/>
</dbReference>
<name>A0A5C3P7T6_9APHY</name>
<dbReference type="Pfam" id="PF26640">
    <property type="entry name" value="DUF8212"/>
    <property type="match status" value="1"/>
</dbReference>
<evidence type="ECO:0000313" key="3">
    <source>
        <dbReference type="EMBL" id="TFK85735.1"/>
    </source>
</evidence>
<evidence type="ECO:0000313" key="4">
    <source>
        <dbReference type="Proteomes" id="UP000308197"/>
    </source>
</evidence>
<dbReference type="STRING" id="1314778.A0A5C3P7T6"/>
<keyword evidence="4" id="KW-1185">Reference proteome</keyword>
<organism evidence="3 4">
    <name type="scientific">Polyporus arcularius HHB13444</name>
    <dbReference type="NCBI Taxonomy" id="1314778"/>
    <lineage>
        <taxon>Eukaryota</taxon>
        <taxon>Fungi</taxon>
        <taxon>Dikarya</taxon>
        <taxon>Basidiomycota</taxon>
        <taxon>Agaricomycotina</taxon>
        <taxon>Agaricomycetes</taxon>
        <taxon>Polyporales</taxon>
        <taxon>Polyporaceae</taxon>
        <taxon>Polyporus</taxon>
    </lineage>
</organism>
<evidence type="ECO:0000256" key="1">
    <source>
        <dbReference type="SAM" id="MobiDB-lite"/>
    </source>
</evidence>
<dbReference type="InterPro" id="IPR058525">
    <property type="entry name" value="DUF8212"/>
</dbReference>
<dbReference type="InParanoid" id="A0A5C3P7T6"/>
<feature type="domain" description="DUF8212" evidence="2">
    <location>
        <begin position="57"/>
        <end position="176"/>
    </location>
</feature>
<proteinExistence type="predicted"/>